<gene>
    <name evidence="1" type="ORF">CPEL01642_LOCUS25600</name>
</gene>
<dbReference type="EMBL" id="HBEY01053248">
    <property type="protein sequence ID" value="CAD8622216.1"/>
    <property type="molecule type" value="Transcribed_RNA"/>
</dbReference>
<organism evidence="1">
    <name type="scientific">Coccolithus braarudii</name>
    <dbReference type="NCBI Taxonomy" id="221442"/>
    <lineage>
        <taxon>Eukaryota</taxon>
        <taxon>Haptista</taxon>
        <taxon>Haptophyta</taxon>
        <taxon>Prymnesiophyceae</taxon>
        <taxon>Coccolithales</taxon>
        <taxon>Coccolithaceae</taxon>
        <taxon>Coccolithus</taxon>
    </lineage>
</organism>
<sequence length="100" mass="10622">MPDVTPDVGGLVHELFGRHLDGGSEYRCRFGALVVHATFDVTADSVLCVSPAGLRGRVQVAVSLNGQQFSKPSATAYLSVFDVDGEELELEAEVQVATTN</sequence>
<dbReference type="Gene3D" id="2.60.40.10">
    <property type="entry name" value="Immunoglobulins"/>
    <property type="match status" value="1"/>
</dbReference>
<evidence type="ECO:0000313" key="1">
    <source>
        <dbReference type="EMBL" id="CAD8622216.1"/>
    </source>
</evidence>
<accession>A0A7S0LTJ1</accession>
<proteinExistence type="predicted"/>
<dbReference type="SUPFAM" id="SSF81296">
    <property type="entry name" value="E set domains"/>
    <property type="match status" value="1"/>
</dbReference>
<dbReference type="AlphaFoldDB" id="A0A7S0LTJ1"/>
<dbReference type="InterPro" id="IPR014756">
    <property type="entry name" value="Ig_E-set"/>
</dbReference>
<name>A0A7S0LTJ1_9EUKA</name>
<protein>
    <submittedName>
        <fullName evidence="1">Uncharacterized protein</fullName>
    </submittedName>
</protein>
<reference evidence="1" key="1">
    <citation type="submission" date="2021-01" db="EMBL/GenBank/DDBJ databases">
        <authorList>
            <person name="Corre E."/>
            <person name="Pelletier E."/>
            <person name="Niang G."/>
            <person name="Scheremetjew M."/>
            <person name="Finn R."/>
            <person name="Kale V."/>
            <person name="Holt S."/>
            <person name="Cochrane G."/>
            <person name="Meng A."/>
            <person name="Brown T."/>
            <person name="Cohen L."/>
        </authorList>
    </citation>
    <scope>NUCLEOTIDE SEQUENCE</scope>
    <source>
        <strain evidence="1">PLY182g</strain>
    </source>
</reference>
<dbReference type="InterPro" id="IPR013783">
    <property type="entry name" value="Ig-like_fold"/>
</dbReference>